<evidence type="ECO:0000259" key="6">
    <source>
        <dbReference type="Pfam" id="PF08784"/>
    </source>
</evidence>
<keyword evidence="3" id="KW-0238">DNA-binding</keyword>
<dbReference type="GO" id="GO:0003697">
    <property type="term" value="F:single-stranded DNA binding"/>
    <property type="evidence" value="ECO:0007669"/>
    <property type="project" value="TreeGrafter"/>
</dbReference>
<evidence type="ECO:0000313" key="7">
    <source>
        <dbReference type="EMBL" id="KAF9585521.1"/>
    </source>
</evidence>
<dbReference type="PANTHER" id="PTHR13989:SF16">
    <property type="entry name" value="REPLICATION PROTEIN A2"/>
    <property type="match status" value="1"/>
</dbReference>
<organism evidence="7 8">
    <name type="scientific">Lunasporangiospora selenospora</name>
    <dbReference type="NCBI Taxonomy" id="979761"/>
    <lineage>
        <taxon>Eukaryota</taxon>
        <taxon>Fungi</taxon>
        <taxon>Fungi incertae sedis</taxon>
        <taxon>Mucoromycota</taxon>
        <taxon>Mortierellomycotina</taxon>
        <taxon>Mortierellomycetes</taxon>
        <taxon>Mortierellales</taxon>
        <taxon>Mortierellaceae</taxon>
        <taxon>Lunasporangiospora</taxon>
    </lineage>
</organism>
<dbReference type="GO" id="GO:0000724">
    <property type="term" value="P:double-strand break repair via homologous recombination"/>
    <property type="evidence" value="ECO:0007669"/>
    <property type="project" value="TreeGrafter"/>
</dbReference>
<evidence type="ECO:0000256" key="2">
    <source>
        <dbReference type="ARBA" id="ARBA00007815"/>
    </source>
</evidence>
<dbReference type="InterPro" id="IPR012340">
    <property type="entry name" value="NA-bd_OB-fold"/>
</dbReference>
<dbReference type="EMBL" id="JAABOA010000166">
    <property type="protein sequence ID" value="KAF9585521.1"/>
    <property type="molecule type" value="Genomic_DNA"/>
</dbReference>
<comment type="caution">
    <text evidence="7">The sequence shown here is derived from an EMBL/GenBank/DDBJ whole genome shotgun (WGS) entry which is preliminary data.</text>
</comment>
<dbReference type="OrthoDB" id="25571at2759"/>
<evidence type="ECO:0000256" key="3">
    <source>
        <dbReference type="ARBA" id="ARBA00023125"/>
    </source>
</evidence>
<evidence type="ECO:0000256" key="4">
    <source>
        <dbReference type="ARBA" id="ARBA00023242"/>
    </source>
</evidence>
<evidence type="ECO:0000313" key="8">
    <source>
        <dbReference type="Proteomes" id="UP000780801"/>
    </source>
</evidence>
<keyword evidence="8" id="KW-1185">Reference proteome</keyword>
<dbReference type="AlphaFoldDB" id="A0A9P6KHT8"/>
<dbReference type="InterPro" id="IPR040260">
    <property type="entry name" value="RFA2-like"/>
</dbReference>
<name>A0A9P6KHT8_9FUNG</name>
<proteinExistence type="inferred from homology"/>
<dbReference type="PANTHER" id="PTHR13989">
    <property type="entry name" value="REPLICATION PROTEIN A-RELATED"/>
    <property type="match status" value="1"/>
</dbReference>
<dbReference type="GO" id="GO:0000781">
    <property type="term" value="C:chromosome, telomeric region"/>
    <property type="evidence" value="ECO:0007669"/>
    <property type="project" value="TreeGrafter"/>
</dbReference>
<feature type="domain" description="Replication protein A C-terminal" evidence="6">
    <location>
        <begin position="128"/>
        <end position="221"/>
    </location>
</feature>
<dbReference type="Pfam" id="PF01336">
    <property type="entry name" value="tRNA_anti-codon"/>
    <property type="match status" value="1"/>
</dbReference>
<dbReference type="InterPro" id="IPR014892">
    <property type="entry name" value="RPA_C"/>
</dbReference>
<dbReference type="SUPFAM" id="SSF50249">
    <property type="entry name" value="Nucleic acid-binding proteins"/>
    <property type="match status" value="1"/>
</dbReference>
<gene>
    <name evidence="7" type="primary">RFA2</name>
    <name evidence="7" type="ORF">BGW38_001982</name>
</gene>
<dbReference type="GO" id="GO:0035861">
    <property type="term" value="C:site of double-strand break"/>
    <property type="evidence" value="ECO:0007669"/>
    <property type="project" value="TreeGrafter"/>
</dbReference>
<comment type="subcellular location">
    <subcellularLocation>
        <location evidence="1">Nucleus</location>
    </subcellularLocation>
</comment>
<dbReference type="Gene3D" id="1.10.10.10">
    <property type="entry name" value="Winged helix-like DNA-binding domain superfamily/Winged helix DNA-binding domain"/>
    <property type="match status" value="1"/>
</dbReference>
<dbReference type="GO" id="GO:0006289">
    <property type="term" value="P:nucleotide-excision repair"/>
    <property type="evidence" value="ECO:0007669"/>
    <property type="project" value="TreeGrafter"/>
</dbReference>
<dbReference type="GO" id="GO:0006260">
    <property type="term" value="P:DNA replication"/>
    <property type="evidence" value="ECO:0007669"/>
    <property type="project" value="TreeGrafter"/>
</dbReference>
<dbReference type="CDD" id="cd04478">
    <property type="entry name" value="RPA2_DBD_D"/>
    <property type="match status" value="1"/>
</dbReference>
<sequence length="229" mass="25166">MLGQDYRAQTGATGQGYVEDSFSSDPATALKVTFIGVVRNSNKQSTQHMFTIDDGTGSIDARRFLSEEDSPSEENTIIEGKYVRVVGLLKEFNQRFSVNIHTIRPVTDMNELTYHNLEVIFVHVSATRQKSSGGMSGVMSTSAYAGQNQPNYNTARPSSSSRNMDVGAQIVDMIQNHPDAKTGVHRMEITKRFAAVAGSPDAVNAMLESMISEGDLYTGEDYDHFLSSY</sequence>
<dbReference type="InterPro" id="IPR036388">
    <property type="entry name" value="WH-like_DNA-bd_sf"/>
</dbReference>
<protein>
    <submittedName>
        <fullName evidence="7">Replication factor A protein 2</fullName>
    </submittedName>
</protein>
<accession>A0A9P6KHT8</accession>
<dbReference type="Proteomes" id="UP000780801">
    <property type="component" value="Unassembled WGS sequence"/>
</dbReference>
<feature type="domain" description="OB" evidence="5">
    <location>
        <begin position="32"/>
        <end position="105"/>
    </location>
</feature>
<evidence type="ECO:0000256" key="1">
    <source>
        <dbReference type="ARBA" id="ARBA00004123"/>
    </source>
</evidence>
<dbReference type="Pfam" id="PF08784">
    <property type="entry name" value="RPA_C"/>
    <property type="match status" value="1"/>
</dbReference>
<keyword evidence="4" id="KW-0539">Nucleus</keyword>
<dbReference type="Gene3D" id="2.40.50.140">
    <property type="entry name" value="Nucleic acid-binding proteins"/>
    <property type="match status" value="1"/>
</dbReference>
<reference evidence="7" key="1">
    <citation type="journal article" date="2020" name="Fungal Divers.">
        <title>Resolving the Mortierellaceae phylogeny through synthesis of multi-gene phylogenetics and phylogenomics.</title>
        <authorList>
            <person name="Vandepol N."/>
            <person name="Liber J."/>
            <person name="Desiro A."/>
            <person name="Na H."/>
            <person name="Kennedy M."/>
            <person name="Barry K."/>
            <person name="Grigoriev I.V."/>
            <person name="Miller A.N."/>
            <person name="O'Donnell K."/>
            <person name="Stajich J.E."/>
            <person name="Bonito G."/>
        </authorList>
    </citation>
    <scope>NUCLEOTIDE SEQUENCE</scope>
    <source>
        <strain evidence="7">KOD1015</strain>
    </source>
</reference>
<evidence type="ECO:0000259" key="5">
    <source>
        <dbReference type="Pfam" id="PF01336"/>
    </source>
</evidence>
<dbReference type="InterPro" id="IPR004365">
    <property type="entry name" value="NA-bd_OB_tRNA"/>
</dbReference>
<dbReference type="GO" id="GO:0005662">
    <property type="term" value="C:DNA replication factor A complex"/>
    <property type="evidence" value="ECO:0007669"/>
    <property type="project" value="TreeGrafter"/>
</dbReference>
<comment type="similarity">
    <text evidence="2">Belongs to the replication factor A protein 2 family.</text>
</comment>